<comment type="caution">
    <text evidence="1">The sequence shown here is derived from an EMBL/GenBank/DDBJ whole genome shotgun (WGS) entry which is preliminary data.</text>
</comment>
<sequence length="75" mass="8896">MRKEGNKLVLKEEINDGMLEDFISKINNKRIEIIQIETDNICALALQQLFCINKEKEIICKNNFLSLFFENIEYK</sequence>
<dbReference type="Proteomes" id="UP000221384">
    <property type="component" value="Unassembled WGS sequence"/>
</dbReference>
<evidence type="ECO:0000313" key="2">
    <source>
        <dbReference type="Proteomes" id="UP000221384"/>
    </source>
</evidence>
<proteinExistence type="predicted"/>
<accession>A0ABX4LN50</accession>
<organism evidence="1 2">
    <name type="scientific">Malaciobacter canalis</name>
    <dbReference type="NCBI Taxonomy" id="1912871"/>
    <lineage>
        <taxon>Bacteria</taxon>
        <taxon>Pseudomonadati</taxon>
        <taxon>Campylobacterota</taxon>
        <taxon>Epsilonproteobacteria</taxon>
        <taxon>Campylobacterales</taxon>
        <taxon>Arcobacteraceae</taxon>
        <taxon>Malaciobacter</taxon>
    </lineage>
</organism>
<name>A0ABX4LN50_9BACT</name>
<gene>
    <name evidence="1" type="ORF">CPG37_11620</name>
</gene>
<protein>
    <submittedName>
        <fullName evidence="1">Uncharacterized protein</fullName>
    </submittedName>
</protein>
<evidence type="ECO:0000313" key="1">
    <source>
        <dbReference type="EMBL" id="PHO08968.1"/>
    </source>
</evidence>
<keyword evidence="2" id="KW-1185">Reference proteome</keyword>
<reference evidence="1 2" key="1">
    <citation type="submission" date="2017-09" db="EMBL/GenBank/DDBJ databases">
        <authorList>
            <person name="Perez-Cataluna A."/>
            <person name="Figueras M.J."/>
            <person name="Salas-Masso N."/>
        </authorList>
    </citation>
    <scope>NUCLEOTIDE SEQUENCE [LARGE SCALE GENOMIC DNA]</scope>
    <source>
        <strain evidence="1 2">F138-33</strain>
    </source>
</reference>
<dbReference type="EMBL" id="NWVW01000016">
    <property type="protein sequence ID" value="PHO08968.1"/>
    <property type="molecule type" value="Genomic_DNA"/>
</dbReference>
<dbReference type="RefSeq" id="WP_099335111.1">
    <property type="nucleotide sequence ID" value="NZ_CP042812.1"/>
</dbReference>